<dbReference type="InterPro" id="IPR029062">
    <property type="entry name" value="Class_I_gatase-like"/>
</dbReference>
<dbReference type="PANTHER" id="PTHR37947">
    <property type="entry name" value="BLL2462 PROTEIN"/>
    <property type="match status" value="1"/>
</dbReference>
<dbReference type="AlphaFoldDB" id="A0AB73Q064"/>
<organism evidence="2 3">
    <name type="scientific">Pseudomonas savastanoi pv. nerii</name>
    <dbReference type="NCBI Taxonomy" id="360921"/>
    <lineage>
        <taxon>Bacteria</taxon>
        <taxon>Pseudomonadati</taxon>
        <taxon>Pseudomonadota</taxon>
        <taxon>Gammaproteobacteria</taxon>
        <taxon>Pseudomonadales</taxon>
        <taxon>Pseudomonadaceae</taxon>
        <taxon>Pseudomonas</taxon>
    </lineage>
</organism>
<feature type="non-terminal residue" evidence="2">
    <location>
        <position position="1"/>
    </location>
</feature>
<protein>
    <submittedName>
        <fullName evidence="2">Cytoplasmic protein</fullName>
    </submittedName>
</protein>
<proteinExistence type="predicted"/>
<dbReference type="InterPro" id="IPR010768">
    <property type="entry name" value="GATase1-like"/>
</dbReference>
<gene>
    <name evidence="2" type="ORF">CC205_27475</name>
</gene>
<feature type="domain" description="Putative glutamine amidotransferase" evidence="1">
    <location>
        <begin position="6"/>
        <end position="233"/>
    </location>
</feature>
<accession>A0AB73Q064</accession>
<reference evidence="2 3" key="1">
    <citation type="submission" date="2017-05" db="EMBL/GenBank/DDBJ databases">
        <title>Comparative genomic of Pseudomonas savastanoi pathovars.</title>
        <authorList>
            <person name="Pintado A."/>
            <person name="Moreno-Perez A."/>
            <person name="Caballo-Ponce E."/>
            <person name="Murillo J."/>
            <person name="Bardaji L."/>
            <person name="Cerboneschi M."/>
            <person name="Rodriguez-Palenzuela P."/>
            <person name="Ramos C."/>
            <person name="Tegli S."/>
        </authorList>
    </citation>
    <scope>NUCLEOTIDE SEQUENCE [LARGE SCALE GENOMIC DNA]</scope>
    <source>
        <strain evidence="2 3">ESC 23</strain>
    </source>
</reference>
<dbReference type="EMBL" id="NIAY01000209">
    <property type="protein sequence ID" value="PAB24630.1"/>
    <property type="molecule type" value="Genomic_DNA"/>
</dbReference>
<dbReference type="CDD" id="cd03143">
    <property type="entry name" value="A4_beta-galactosidase_middle_domain"/>
    <property type="match status" value="1"/>
</dbReference>
<evidence type="ECO:0000259" key="1">
    <source>
        <dbReference type="Pfam" id="PF07090"/>
    </source>
</evidence>
<evidence type="ECO:0000313" key="3">
    <source>
        <dbReference type="Proteomes" id="UP000216306"/>
    </source>
</evidence>
<dbReference type="SUPFAM" id="SSF52317">
    <property type="entry name" value="Class I glutamine amidotransferase-like"/>
    <property type="match status" value="1"/>
</dbReference>
<dbReference type="Proteomes" id="UP000216306">
    <property type="component" value="Unassembled WGS sequence"/>
</dbReference>
<sequence length="237" mass="26229">FSVSGNSVTYHTGADALTAALEGSEFELQHLPAHLAPEQLPFTLDALDDYAAVLLSDIGADSMLLHPDVWSRGKTVPNRLKLLRDWTERGGNLAMFGGYMSFQGIDGKGRWHRTPVEQALPVECLPFDDRLEVPEGFTLQVVDSYRNHEIFQGILGSWPVLLGANEVVVKPGAEVLARLPVEQGGYPLLVTGAFGAGRSLAWMSDISPHWLPQSFSDWPGYRILFLNMLRWLTDANR</sequence>
<name>A0AB73Q064_PSESS</name>
<dbReference type="Gene3D" id="3.40.50.880">
    <property type="match status" value="1"/>
</dbReference>
<dbReference type="RefSeq" id="WP_095205625.1">
    <property type="nucleotide sequence ID" value="NZ_NIAY01000209.1"/>
</dbReference>
<comment type="caution">
    <text evidence="2">The sequence shown here is derived from an EMBL/GenBank/DDBJ whole genome shotgun (WGS) entry which is preliminary data.</text>
</comment>
<evidence type="ECO:0000313" key="2">
    <source>
        <dbReference type="EMBL" id="PAB24630.1"/>
    </source>
</evidence>
<dbReference type="PANTHER" id="PTHR37947:SF1">
    <property type="entry name" value="BLL2462 PROTEIN"/>
    <property type="match status" value="1"/>
</dbReference>
<dbReference type="Pfam" id="PF07090">
    <property type="entry name" value="GATase1_like"/>
    <property type="match status" value="1"/>
</dbReference>